<dbReference type="OrthoDB" id="232833at2"/>
<dbReference type="Proteomes" id="UP000319004">
    <property type="component" value="Chromosome"/>
</dbReference>
<proteinExistence type="predicted"/>
<dbReference type="EMBL" id="CP037423">
    <property type="protein sequence ID" value="QDV41643.1"/>
    <property type="molecule type" value="Genomic_DNA"/>
</dbReference>
<gene>
    <name evidence="1" type="ORF">Enr13x_14860</name>
</gene>
<evidence type="ECO:0000313" key="1">
    <source>
        <dbReference type="EMBL" id="QDV41643.1"/>
    </source>
</evidence>
<protein>
    <recommendedName>
        <fullName evidence="3">Secreted protein</fullName>
    </recommendedName>
</protein>
<evidence type="ECO:0000313" key="2">
    <source>
        <dbReference type="Proteomes" id="UP000319004"/>
    </source>
</evidence>
<dbReference type="KEGG" id="snep:Enr13x_14860"/>
<name>A0A518HLD0_9BACT</name>
<organism evidence="1 2">
    <name type="scientific">Stieleria neptunia</name>
    <dbReference type="NCBI Taxonomy" id="2527979"/>
    <lineage>
        <taxon>Bacteria</taxon>
        <taxon>Pseudomonadati</taxon>
        <taxon>Planctomycetota</taxon>
        <taxon>Planctomycetia</taxon>
        <taxon>Pirellulales</taxon>
        <taxon>Pirellulaceae</taxon>
        <taxon>Stieleria</taxon>
    </lineage>
</organism>
<keyword evidence="2" id="KW-1185">Reference proteome</keyword>
<dbReference type="AlphaFoldDB" id="A0A518HLD0"/>
<accession>A0A518HLD0</accession>
<dbReference type="RefSeq" id="WP_145385339.1">
    <property type="nucleotide sequence ID" value="NZ_CP037423.1"/>
</dbReference>
<reference evidence="1 2" key="1">
    <citation type="submission" date="2019-03" db="EMBL/GenBank/DDBJ databases">
        <title>Deep-cultivation of Planctomycetes and their phenomic and genomic characterization uncovers novel biology.</title>
        <authorList>
            <person name="Wiegand S."/>
            <person name="Jogler M."/>
            <person name="Boedeker C."/>
            <person name="Pinto D."/>
            <person name="Vollmers J."/>
            <person name="Rivas-Marin E."/>
            <person name="Kohn T."/>
            <person name="Peeters S.H."/>
            <person name="Heuer A."/>
            <person name="Rast P."/>
            <person name="Oberbeckmann S."/>
            <person name="Bunk B."/>
            <person name="Jeske O."/>
            <person name="Meyerdierks A."/>
            <person name="Storesund J.E."/>
            <person name="Kallscheuer N."/>
            <person name="Luecker S."/>
            <person name="Lage O.M."/>
            <person name="Pohl T."/>
            <person name="Merkel B.J."/>
            <person name="Hornburger P."/>
            <person name="Mueller R.-W."/>
            <person name="Bruemmer F."/>
            <person name="Labrenz M."/>
            <person name="Spormann A.M."/>
            <person name="Op den Camp H."/>
            <person name="Overmann J."/>
            <person name="Amann R."/>
            <person name="Jetten M.S.M."/>
            <person name="Mascher T."/>
            <person name="Medema M.H."/>
            <person name="Devos D.P."/>
            <person name="Kaster A.-K."/>
            <person name="Ovreas L."/>
            <person name="Rohde M."/>
            <person name="Galperin M.Y."/>
            <person name="Jogler C."/>
        </authorList>
    </citation>
    <scope>NUCLEOTIDE SEQUENCE [LARGE SCALE GENOMIC DNA]</scope>
    <source>
        <strain evidence="1 2">Enr13</strain>
    </source>
</reference>
<evidence type="ECO:0008006" key="3">
    <source>
        <dbReference type="Google" id="ProtNLM"/>
    </source>
</evidence>
<dbReference type="NCBIfam" id="NF038032">
    <property type="entry name" value="CehA_McbA_metalo"/>
    <property type="match status" value="1"/>
</dbReference>
<sequence length="840" mass="93945">MLDPADMAIRPRRRPNRLVLVAFLVMVSAVASGRCVAEERTIKLTVVDSDTGAPLAARLYLQSTAGVPFYFRSDDPTGSAVRYEKRNWINQQSVEYHTTVSAHRCSATVPEGEYRLIVERGKTYFPHQQTLTVGVDDLDLTVPLKRWNDPQARGWYSGDTHLHRTIDELKNVIVAEDLNVALPLTNWVTIADQAPRAGNKNLTDIPEGLVVVDPTHVIWPRNTEYEIFTVAGQRHTLGALFVLGHRNGLETDVPPWRPVVESVQASDPGVLFDMDKLDWPFAMVLPTIVPDALYELSNNHVWRTEFAFRKWNTPAPAYMQPPFGASEGGHRQWIDYTLGMYYTLLNCGFRMPPSAGTANGVHPVPAGFGRVYVHQPDGFDDQGWMQGLKAGRSFVTTGPMLYTHAAGNDPGHVFRFSQPQTIPLAIDLLSQTKLSYGELLINGRPESLLRPQNQVTSDGAFRSAFSIDVSPKRSGWFAVRFWEPRDDGQSRFVHSAPWYVEIGDAPVRPMAHEKRYLVSRVENEMRRSRGIVPDAAMQEYERALAFYRSLDVHDDTADVAAEARQSEGQPLERWLDNMITDHRFDVDEVRRATGLPTADAITAMEQRANQRPKSGFRILPYPGGRHPRIGFLDGAIRPQRETKVSVFTPWSDGGYVVVDVPEAVFSNLGLTYLAHEHIPTIWTEQGIDLPRLEWSMNDGALNVQRKLPGGIVIESRVNEQDGAAKMELKLTNGTRGTLTGLRVQVCVMLKGAVGFNVQETLDSVTAPPFVAVRAEDSNRWIITAWQPNHRVWANPPVPCIHSDPVFPDCAPGRTVTVSGGLWFYEGDDIDGELKRLADQP</sequence>